<reference evidence="2 3" key="1">
    <citation type="journal article" date="2022" name="G3 (Bethesda)">
        <title>Whole-genome sequence and methylome profiling of the almond [Prunus dulcis (Mill.) D.A. Webb] cultivar 'Nonpareil'.</title>
        <authorList>
            <person name="D'Amico-Willman K.M."/>
            <person name="Ouma W.Z."/>
            <person name="Meulia T."/>
            <person name="Sideli G.M."/>
            <person name="Gradziel T.M."/>
            <person name="Fresnedo-Ramirez J."/>
        </authorList>
    </citation>
    <scope>NUCLEOTIDE SEQUENCE [LARGE SCALE GENOMIC DNA]</scope>
    <source>
        <strain evidence="2">Clone GOH B32 T37-40</strain>
    </source>
</reference>
<gene>
    <name evidence="2" type="ORF">L3X38_019069</name>
</gene>
<comment type="caution">
    <text evidence="2">The sequence shown here is derived from an EMBL/GenBank/DDBJ whole genome shotgun (WGS) entry which is preliminary data.</text>
</comment>
<evidence type="ECO:0000256" key="1">
    <source>
        <dbReference type="SAM" id="MobiDB-lite"/>
    </source>
</evidence>
<evidence type="ECO:0000313" key="3">
    <source>
        <dbReference type="Proteomes" id="UP001054821"/>
    </source>
</evidence>
<protein>
    <submittedName>
        <fullName evidence="2">Uncharacterized protein</fullName>
    </submittedName>
</protein>
<feature type="compositionally biased region" description="Acidic residues" evidence="1">
    <location>
        <begin position="73"/>
        <end position="84"/>
    </location>
</feature>
<organism evidence="2 3">
    <name type="scientific">Prunus dulcis</name>
    <name type="common">Almond</name>
    <name type="synonym">Amygdalus dulcis</name>
    <dbReference type="NCBI Taxonomy" id="3755"/>
    <lineage>
        <taxon>Eukaryota</taxon>
        <taxon>Viridiplantae</taxon>
        <taxon>Streptophyta</taxon>
        <taxon>Embryophyta</taxon>
        <taxon>Tracheophyta</taxon>
        <taxon>Spermatophyta</taxon>
        <taxon>Magnoliopsida</taxon>
        <taxon>eudicotyledons</taxon>
        <taxon>Gunneridae</taxon>
        <taxon>Pentapetalae</taxon>
        <taxon>rosids</taxon>
        <taxon>fabids</taxon>
        <taxon>Rosales</taxon>
        <taxon>Rosaceae</taxon>
        <taxon>Amygdaloideae</taxon>
        <taxon>Amygdaleae</taxon>
        <taxon>Prunus</taxon>
    </lineage>
</organism>
<accession>A0AAD4WCX4</accession>
<feature type="region of interest" description="Disordered" evidence="1">
    <location>
        <begin position="65"/>
        <end position="91"/>
    </location>
</feature>
<dbReference type="EMBL" id="JAJFAZ020000003">
    <property type="protein sequence ID" value="KAI5339797.1"/>
    <property type="molecule type" value="Genomic_DNA"/>
</dbReference>
<dbReference type="AlphaFoldDB" id="A0AAD4WCX4"/>
<sequence length="91" mass="10062">MRSAGTCHELSIRRQTYIPLGKTYGGQPCHVIAPSFAMVSVNSKQLLAASKLVFKKEEELSKTQFHVHRKNDWDDDDDDDDDDAGSVAPAA</sequence>
<evidence type="ECO:0000313" key="2">
    <source>
        <dbReference type="EMBL" id="KAI5339797.1"/>
    </source>
</evidence>
<keyword evidence="3" id="KW-1185">Reference proteome</keyword>
<name>A0AAD4WCX4_PRUDU</name>
<proteinExistence type="predicted"/>
<dbReference type="Proteomes" id="UP001054821">
    <property type="component" value="Chromosome 3"/>
</dbReference>